<dbReference type="InterPro" id="IPR003500">
    <property type="entry name" value="RpiB_LacA_LacB"/>
</dbReference>
<dbReference type="InterPro" id="IPR036569">
    <property type="entry name" value="RpiB_LacA_LacB_sf"/>
</dbReference>
<evidence type="ECO:0000256" key="3">
    <source>
        <dbReference type="PIRSR" id="PIRSR005384-1"/>
    </source>
</evidence>
<dbReference type="SUPFAM" id="SSF89623">
    <property type="entry name" value="Ribose/Galactose isomerase RpiB/AlsB"/>
    <property type="match status" value="1"/>
</dbReference>
<evidence type="ECO:0000313" key="6">
    <source>
        <dbReference type="Proteomes" id="UP000324611"/>
    </source>
</evidence>
<dbReference type="PANTHER" id="PTHR30345">
    <property type="entry name" value="RIBOSE-5-PHOSPHATE ISOMERASE B"/>
    <property type="match status" value="1"/>
</dbReference>
<gene>
    <name evidence="5" type="primary">rpiB</name>
    <name evidence="5" type="ORF">F0L74_04740</name>
</gene>
<feature type="active site" description="Proton donor" evidence="3">
    <location>
        <position position="108"/>
    </location>
</feature>
<dbReference type="InterPro" id="IPR004785">
    <property type="entry name" value="RpiB"/>
</dbReference>
<proteinExistence type="inferred from homology"/>
<evidence type="ECO:0000313" key="5">
    <source>
        <dbReference type="EMBL" id="KAA2245274.1"/>
    </source>
</evidence>
<dbReference type="Pfam" id="PF02502">
    <property type="entry name" value="LacAB_rpiB"/>
    <property type="match status" value="1"/>
</dbReference>
<dbReference type="Gene3D" id="3.40.1400.10">
    <property type="entry name" value="Sugar-phosphate isomerase, RpiB/LacA/LacB"/>
    <property type="match status" value="1"/>
</dbReference>
<keyword evidence="2 5" id="KW-0413">Isomerase</keyword>
<dbReference type="PIRSF" id="PIRSF005384">
    <property type="entry name" value="RpiB_LacA_B"/>
    <property type="match status" value="1"/>
</dbReference>
<reference evidence="5 6" key="1">
    <citation type="submission" date="2019-09" db="EMBL/GenBank/DDBJ databases">
        <title>Chitinophaga ginsengihumi sp. nov., isolated from soil of ginseng rhizosphere.</title>
        <authorList>
            <person name="Lee J."/>
        </authorList>
    </citation>
    <scope>NUCLEOTIDE SEQUENCE [LARGE SCALE GENOMIC DNA]</scope>
    <source>
        <strain evidence="5 6">BN140078</strain>
    </source>
</reference>
<reference evidence="5 6" key="2">
    <citation type="submission" date="2019-09" db="EMBL/GenBank/DDBJ databases">
        <authorList>
            <person name="Jin C."/>
        </authorList>
    </citation>
    <scope>NUCLEOTIDE SEQUENCE [LARGE SCALE GENOMIC DNA]</scope>
    <source>
        <strain evidence="5 6">BN140078</strain>
    </source>
</reference>
<dbReference type="EC" id="5.3.1.6" evidence="5"/>
<comment type="similarity">
    <text evidence="1">Belongs to the LacAB/RpiB family.</text>
</comment>
<dbReference type="AlphaFoldDB" id="A0A5B2W2H7"/>
<dbReference type="EMBL" id="VUOC01000001">
    <property type="protein sequence ID" value="KAA2245274.1"/>
    <property type="molecule type" value="Genomic_DNA"/>
</dbReference>
<feature type="binding site" evidence="4">
    <location>
        <position position="142"/>
    </location>
    <ligand>
        <name>D-ribulose 5-phosphate</name>
        <dbReference type="ChEBI" id="CHEBI:58121"/>
    </ligand>
</feature>
<evidence type="ECO:0000256" key="1">
    <source>
        <dbReference type="ARBA" id="ARBA00008754"/>
    </source>
</evidence>
<dbReference type="NCBIfam" id="TIGR00689">
    <property type="entry name" value="rpiB_lacA_lacB"/>
    <property type="match status" value="1"/>
</dbReference>
<feature type="active site" description="Proton acceptor" evidence="3">
    <location>
        <position position="75"/>
    </location>
</feature>
<feature type="binding site" evidence="4">
    <location>
        <begin position="18"/>
        <end position="19"/>
    </location>
    <ligand>
        <name>D-ribulose 5-phosphate</name>
        <dbReference type="ChEBI" id="CHEBI:58121"/>
    </ligand>
</feature>
<feature type="binding site" evidence="4">
    <location>
        <position position="119"/>
    </location>
    <ligand>
        <name>D-ribulose 5-phosphate</name>
        <dbReference type="ChEBI" id="CHEBI:58121"/>
    </ligand>
</feature>
<feature type="binding site" evidence="4">
    <location>
        <begin position="76"/>
        <end position="80"/>
    </location>
    <ligand>
        <name>D-ribulose 5-phosphate</name>
        <dbReference type="ChEBI" id="CHEBI:58121"/>
    </ligand>
</feature>
<comment type="caution">
    <text evidence="5">The sequence shown here is derived from an EMBL/GenBank/DDBJ whole genome shotgun (WGS) entry which is preliminary data.</text>
</comment>
<organism evidence="5 6">
    <name type="scientific">Chitinophaga agrisoli</name>
    <dbReference type="NCBI Taxonomy" id="2607653"/>
    <lineage>
        <taxon>Bacteria</taxon>
        <taxon>Pseudomonadati</taxon>
        <taxon>Bacteroidota</taxon>
        <taxon>Chitinophagia</taxon>
        <taxon>Chitinophagales</taxon>
        <taxon>Chitinophagaceae</taxon>
        <taxon>Chitinophaga</taxon>
    </lineage>
</organism>
<dbReference type="GO" id="GO:0009052">
    <property type="term" value="P:pentose-phosphate shunt, non-oxidative branch"/>
    <property type="evidence" value="ECO:0007669"/>
    <property type="project" value="TreeGrafter"/>
</dbReference>
<name>A0A5B2W2H7_9BACT</name>
<protein>
    <submittedName>
        <fullName evidence="5">Ribose 5-phosphate isomerase B</fullName>
        <ecNumber evidence="5">5.3.1.6</ecNumber>
    </submittedName>
</protein>
<feature type="binding site" evidence="4">
    <location>
        <position position="109"/>
    </location>
    <ligand>
        <name>D-ribulose 5-phosphate</name>
        <dbReference type="ChEBI" id="CHEBI:58121"/>
    </ligand>
</feature>
<dbReference type="PANTHER" id="PTHR30345:SF0">
    <property type="entry name" value="DNA DAMAGE-REPAIR_TOLERATION PROTEIN DRT102"/>
    <property type="match status" value="1"/>
</dbReference>
<feature type="binding site" evidence="4">
    <location>
        <position position="146"/>
    </location>
    <ligand>
        <name>D-ribulose 5-phosphate</name>
        <dbReference type="ChEBI" id="CHEBI:58121"/>
    </ligand>
</feature>
<keyword evidence="6" id="KW-1185">Reference proteome</keyword>
<dbReference type="GO" id="GO:0004751">
    <property type="term" value="F:ribose-5-phosphate isomerase activity"/>
    <property type="evidence" value="ECO:0007669"/>
    <property type="project" value="UniProtKB-EC"/>
</dbReference>
<dbReference type="GO" id="GO:0019316">
    <property type="term" value="P:D-allose catabolic process"/>
    <property type="evidence" value="ECO:0007669"/>
    <property type="project" value="TreeGrafter"/>
</dbReference>
<sequence length="153" mass="16666">MQHPALFNLSLPVAVGSDHAGFEYKEEIISYLEAKGIQVKDFGAWSKDSADYPDYAHPVATAVEREEVAFGILVCGSANGVAITANKHQGVRAAICWGEELARLARGHNEANVICIPARFVDTAVAKQMVDVFINTPFEGGRHENRVRKIACL</sequence>
<dbReference type="Proteomes" id="UP000324611">
    <property type="component" value="Unassembled WGS sequence"/>
</dbReference>
<evidence type="ECO:0000256" key="4">
    <source>
        <dbReference type="PIRSR" id="PIRSR005384-2"/>
    </source>
</evidence>
<dbReference type="NCBIfam" id="NF004051">
    <property type="entry name" value="PRK05571.1"/>
    <property type="match status" value="1"/>
</dbReference>
<evidence type="ECO:0000256" key="2">
    <source>
        <dbReference type="ARBA" id="ARBA00023235"/>
    </source>
</evidence>
<dbReference type="NCBIfam" id="TIGR01120">
    <property type="entry name" value="rpiB"/>
    <property type="match status" value="1"/>
</dbReference>
<dbReference type="RefSeq" id="WP_149836664.1">
    <property type="nucleotide sequence ID" value="NZ_VUOC01000001.1"/>
</dbReference>
<accession>A0A5B2W2H7</accession>